<keyword evidence="2" id="KW-1133">Transmembrane helix</keyword>
<dbReference type="Pfam" id="PF20985">
    <property type="entry name" value="Legum_prodom"/>
    <property type="match status" value="4"/>
</dbReference>
<dbReference type="PANTHER" id="PTHR12000">
    <property type="entry name" value="HEMOGLOBINASE FAMILY MEMBER"/>
    <property type="match status" value="1"/>
</dbReference>
<dbReference type="CDD" id="cd21115">
    <property type="entry name" value="legumain_C"/>
    <property type="match status" value="3"/>
</dbReference>
<evidence type="ECO:0000256" key="2">
    <source>
        <dbReference type="SAM" id="Phobius"/>
    </source>
</evidence>
<dbReference type="Proteomes" id="UP000824890">
    <property type="component" value="Unassembled WGS sequence"/>
</dbReference>
<organism evidence="4 5">
    <name type="scientific">Brassica napus</name>
    <name type="common">Rape</name>
    <dbReference type="NCBI Taxonomy" id="3708"/>
    <lineage>
        <taxon>Eukaryota</taxon>
        <taxon>Viridiplantae</taxon>
        <taxon>Streptophyta</taxon>
        <taxon>Embryophyta</taxon>
        <taxon>Tracheophyta</taxon>
        <taxon>Spermatophyta</taxon>
        <taxon>Magnoliopsida</taxon>
        <taxon>eudicotyledons</taxon>
        <taxon>Gunneridae</taxon>
        <taxon>Pentapetalae</taxon>
        <taxon>rosids</taxon>
        <taxon>malvids</taxon>
        <taxon>Brassicales</taxon>
        <taxon>Brassicaceae</taxon>
        <taxon>Brassiceae</taxon>
        <taxon>Brassica</taxon>
    </lineage>
</organism>
<accession>A0ABQ8BH05</accession>
<name>A0ABQ8BH05_BRANA</name>
<feature type="transmembrane region" description="Helical" evidence="2">
    <location>
        <begin position="21"/>
        <end position="47"/>
    </location>
</feature>
<feature type="domain" description="Legumain prodomain" evidence="3">
    <location>
        <begin position="248"/>
        <end position="335"/>
    </location>
</feature>
<keyword evidence="5" id="KW-1185">Reference proteome</keyword>
<evidence type="ECO:0000313" key="4">
    <source>
        <dbReference type="EMBL" id="KAH0904112.1"/>
    </source>
</evidence>
<gene>
    <name evidence="4" type="ORF">HID58_043615</name>
</gene>
<evidence type="ECO:0000256" key="1">
    <source>
        <dbReference type="ARBA" id="ARBA00009941"/>
    </source>
</evidence>
<comment type="similarity">
    <text evidence="1">Belongs to the peptidase C13 family.</text>
</comment>
<protein>
    <recommendedName>
        <fullName evidence="3">Legumain prodomain domain-containing protein</fullName>
    </recommendedName>
</protein>
<dbReference type="Gene3D" id="1.10.132.130">
    <property type="match status" value="4"/>
</dbReference>
<dbReference type="InterPro" id="IPR048501">
    <property type="entry name" value="Legum_prodom"/>
</dbReference>
<proteinExistence type="inferred from homology"/>
<evidence type="ECO:0000313" key="5">
    <source>
        <dbReference type="Proteomes" id="UP000824890"/>
    </source>
</evidence>
<comment type="caution">
    <text evidence="4">The sequence shown here is derived from an EMBL/GenBank/DDBJ whole genome shotgun (WGS) entry which is preliminary data.</text>
</comment>
<reference evidence="4 5" key="1">
    <citation type="submission" date="2021-05" db="EMBL/GenBank/DDBJ databases">
        <title>Genome Assembly of Synthetic Allotetraploid Brassica napus Reveals Homoeologous Exchanges between Subgenomes.</title>
        <authorList>
            <person name="Davis J.T."/>
        </authorList>
    </citation>
    <scope>NUCLEOTIDE SEQUENCE [LARGE SCALE GENOMIC DNA]</scope>
    <source>
        <strain evidence="5">cv. Da-Ae</strain>
        <tissue evidence="4">Seedling</tissue>
    </source>
</reference>
<dbReference type="InterPro" id="IPR046427">
    <property type="entry name" value="Legumain_prodom_sf"/>
</dbReference>
<feature type="domain" description="Legumain prodomain" evidence="3">
    <location>
        <begin position="372"/>
        <end position="412"/>
    </location>
</feature>
<keyword evidence="2" id="KW-0812">Transmembrane</keyword>
<feature type="domain" description="Legumain prodomain" evidence="3">
    <location>
        <begin position="466"/>
        <end position="562"/>
    </location>
</feature>
<dbReference type="PANTHER" id="PTHR12000:SF49">
    <property type="entry name" value="LEGUMAIN"/>
    <property type="match status" value="1"/>
</dbReference>
<feature type="domain" description="Legumain prodomain" evidence="3">
    <location>
        <begin position="105"/>
        <end position="192"/>
    </location>
</feature>
<keyword evidence="2" id="KW-0472">Membrane</keyword>
<evidence type="ECO:0000259" key="3">
    <source>
        <dbReference type="Pfam" id="PF20985"/>
    </source>
</evidence>
<sequence>MNELYTTVFKNINSKRKKKQFFRSLITTMSFLGHFQVLVFLYALLLFSAESRKTQLFDTESSADDGAEHENYGDKVDARDIPLLYLETKIQNAPVGSPQRQEAQKNLLEEINHRKQIDQNIIEILRLSLKQTDVLDLLTSTRTTGQPVVDDWDCYKTLVKSFKNQCGAKMEYDMKYAGALANICNMGVDVKQKSRKIQLFDTESSADDGAEHENYGDKVDARDIPLLYLEMKIQNAPVGSPQRQEAQKNLLEEINHRKQIDQNIIEILRLSLKQTDVLDLLTSTRTTGQPVVDDWDCYKTLVKSFKNQCGAKMEYDMKYAGALANICNMGVDVKQKSRKIQLFDTESSADDGAEHENYGDKVDARDIPLLYLETKVKSFKNQCGAKMEYDMKYAGALANICNMGVDVKQTESRKTQLFDTESSADDGAEHENYGDKVDARDIPLLYLETKIQNAPVGSPQRQEAQKNLLEEINHRKQIDQNIIEILRLSLKQTDVLDLLTSTRTTGQPVVDDWDCYKTLVKSFKNQCGAKMEYDMKYAGALANICNMGVDVKQSVAAIEEACAH</sequence>
<dbReference type="EMBL" id="JAGKQM010000011">
    <property type="protein sequence ID" value="KAH0904112.1"/>
    <property type="molecule type" value="Genomic_DNA"/>
</dbReference>
<dbReference type="InterPro" id="IPR001096">
    <property type="entry name" value="Peptidase_C13"/>
</dbReference>